<organism evidence="7 10">
    <name type="scientific">Capnocytophaga canimorsus</name>
    <dbReference type="NCBI Taxonomy" id="28188"/>
    <lineage>
        <taxon>Bacteria</taxon>
        <taxon>Pseudomonadati</taxon>
        <taxon>Bacteroidota</taxon>
        <taxon>Flavobacteriia</taxon>
        <taxon>Flavobacteriales</taxon>
        <taxon>Flavobacteriaceae</taxon>
        <taxon>Capnocytophaga</taxon>
    </lineage>
</organism>
<reference evidence="9 10" key="1">
    <citation type="submission" date="2015-01" db="EMBL/GenBank/DDBJ databases">
        <authorList>
            <person name="MANFREDI Pablo"/>
        </authorList>
    </citation>
    <scope>NUCLEOTIDE SEQUENCE [LARGE SCALE GENOMIC DNA]</scope>
    <source>
        <strain evidence="8 9">Cc11</strain>
        <strain evidence="7 10">Cc12</strain>
    </source>
</reference>
<evidence type="ECO:0000256" key="1">
    <source>
        <dbReference type="ARBA" id="ARBA00004141"/>
    </source>
</evidence>
<dbReference type="Proteomes" id="UP000039370">
    <property type="component" value="Unassembled WGS sequence"/>
</dbReference>
<reference evidence="11" key="3">
    <citation type="submission" date="2017-06" db="EMBL/GenBank/DDBJ databases">
        <title>Capnocytophaga spp. assemblies.</title>
        <authorList>
            <person name="Gulvik C.A."/>
        </authorList>
    </citation>
    <scope>NUCLEOTIDE SEQUENCE [LARGE SCALE GENOMIC DNA]</scope>
    <source>
        <strain evidence="11">H3936</strain>
    </source>
</reference>
<dbReference type="Proteomes" id="UP000243753">
    <property type="component" value="Chromosome"/>
</dbReference>
<feature type="transmembrane region" description="Helical" evidence="5">
    <location>
        <begin position="66"/>
        <end position="86"/>
    </location>
</feature>
<name>A0A0B7H2M5_9FLAO</name>
<protein>
    <submittedName>
        <fullName evidence="6">Colicin V production CvpA</fullName>
    </submittedName>
</protein>
<dbReference type="Pfam" id="PF02674">
    <property type="entry name" value="Colicin_V"/>
    <property type="match status" value="1"/>
</dbReference>
<gene>
    <name evidence="8" type="ORF">CCAN11_2350022</name>
    <name evidence="7" type="ORF">CCAN12_170003</name>
    <name evidence="6" type="ORF">CGC54_01885</name>
</gene>
<dbReference type="Proteomes" id="UP000044026">
    <property type="component" value="Unassembled WGS sequence"/>
</dbReference>
<keyword evidence="2 5" id="KW-0812">Transmembrane</keyword>
<comment type="subcellular location">
    <subcellularLocation>
        <location evidence="1">Membrane</location>
        <topology evidence="1">Multi-pass membrane protein</topology>
    </subcellularLocation>
</comment>
<evidence type="ECO:0000256" key="2">
    <source>
        <dbReference type="ARBA" id="ARBA00022692"/>
    </source>
</evidence>
<feature type="transmembrane region" description="Helical" evidence="5">
    <location>
        <begin position="98"/>
        <end position="122"/>
    </location>
</feature>
<keyword evidence="3 5" id="KW-1133">Transmembrane helix</keyword>
<feature type="transmembrane region" description="Helical" evidence="5">
    <location>
        <begin position="28"/>
        <end position="46"/>
    </location>
</feature>
<accession>A0A0B7H2M5</accession>
<dbReference type="PANTHER" id="PTHR37306">
    <property type="entry name" value="COLICIN V PRODUCTION PROTEIN"/>
    <property type="match status" value="1"/>
</dbReference>
<reference evidence="6" key="2">
    <citation type="journal article" date="2017" name="Genome Announc.">
        <title>Twelve Complete Reference Genomes of Clinical Isolates in the Capnocytophaga Genus.</title>
        <authorList>
            <person name="Villarma A."/>
            <person name="Gulvik C.A."/>
            <person name="Rowe L.A."/>
            <person name="Sheth M."/>
            <person name="Juieng P."/>
            <person name="Nicholson A.C."/>
            <person name="Loparev V.N."/>
            <person name="McQuiston J.R."/>
        </authorList>
    </citation>
    <scope>NUCLEOTIDE SEQUENCE</scope>
    <source>
        <strain evidence="6">H3936</strain>
    </source>
</reference>
<dbReference type="EMBL" id="CDOK01000152">
    <property type="protein sequence ID" value="CEN51751.1"/>
    <property type="molecule type" value="Genomic_DNA"/>
</dbReference>
<evidence type="ECO:0000313" key="11">
    <source>
        <dbReference type="Proteomes" id="UP000243753"/>
    </source>
</evidence>
<evidence type="ECO:0000256" key="5">
    <source>
        <dbReference type="SAM" id="Phobius"/>
    </source>
</evidence>
<dbReference type="GO" id="GO:0009403">
    <property type="term" value="P:toxin biosynthetic process"/>
    <property type="evidence" value="ECO:0007669"/>
    <property type="project" value="InterPro"/>
</dbReference>
<dbReference type="InterPro" id="IPR003825">
    <property type="entry name" value="Colicin-V_CvpA"/>
</dbReference>
<evidence type="ECO:0000313" key="10">
    <source>
        <dbReference type="Proteomes" id="UP000044026"/>
    </source>
</evidence>
<dbReference type="RefSeq" id="WP_041987167.1">
    <property type="nucleotide sequence ID" value="NZ_BOQI01000006.1"/>
</dbReference>
<evidence type="ECO:0000313" key="7">
    <source>
        <dbReference type="EMBL" id="CEN32774.1"/>
    </source>
</evidence>
<dbReference type="GeneID" id="69579877"/>
<dbReference type="AlphaFoldDB" id="A0A0B7H2M5"/>
<feature type="transmembrane region" description="Helical" evidence="5">
    <location>
        <begin position="6"/>
        <end position="21"/>
    </location>
</feature>
<dbReference type="PANTHER" id="PTHR37306:SF1">
    <property type="entry name" value="COLICIN V PRODUCTION PROTEIN"/>
    <property type="match status" value="1"/>
</dbReference>
<dbReference type="EMBL" id="CDOE01000009">
    <property type="protein sequence ID" value="CEN32774.1"/>
    <property type="molecule type" value="Genomic_DNA"/>
</dbReference>
<evidence type="ECO:0000313" key="8">
    <source>
        <dbReference type="EMBL" id="CEN51751.1"/>
    </source>
</evidence>
<dbReference type="GO" id="GO:0016020">
    <property type="term" value="C:membrane"/>
    <property type="evidence" value="ECO:0007669"/>
    <property type="project" value="UniProtKB-SubCell"/>
</dbReference>
<keyword evidence="4 5" id="KW-0472">Membrane</keyword>
<evidence type="ECO:0000256" key="4">
    <source>
        <dbReference type="ARBA" id="ARBA00023136"/>
    </source>
</evidence>
<sequence length="173" mass="19088">MNTIDIILAILLALGLIRGIWRGLIIELGTLLAFVLGIYGAMYFSFYAADALKQYVSWNAQTTKVVAYVLTLMAVMFAVMFLAKLLTKVAKMVALGFVNRALGGIFGMLKVIVILGASLSFFDKTAHLWLSQEEVKKSVLFQPVKDIGNFVYAKVLNSLSETDFNPVKKNTPL</sequence>
<evidence type="ECO:0000313" key="6">
    <source>
        <dbReference type="EMBL" id="ATA93182.1"/>
    </source>
</evidence>
<proteinExistence type="predicted"/>
<dbReference type="EMBL" id="CP022389">
    <property type="protein sequence ID" value="ATA93182.1"/>
    <property type="molecule type" value="Genomic_DNA"/>
</dbReference>
<evidence type="ECO:0000313" key="9">
    <source>
        <dbReference type="Proteomes" id="UP000039370"/>
    </source>
</evidence>
<evidence type="ECO:0000256" key="3">
    <source>
        <dbReference type="ARBA" id="ARBA00022989"/>
    </source>
</evidence>